<dbReference type="STRING" id="157910.SAMN05445850_0140"/>
<sequence>MTSKHAYVTTHRGDVAAAARWLLHEFDPAAFAAVCLINDTPEYRAELAANAERLGKLFQKMAKRQRSGDEFEARIPRDLARWFGGLLTPIRWHRHNLTVACHAAANSRSGRPRPDKIRALHRVTLVGMDERYERRLRARIRQDREVDELVERLVANGGSIIGGAF</sequence>
<keyword evidence="2" id="KW-1185">Reference proteome</keyword>
<gene>
    <name evidence="1" type="ORF">SAMN05445850_0140</name>
</gene>
<accession>A0A1H0ZNF6</accession>
<proteinExistence type="predicted"/>
<dbReference type="AlphaFoldDB" id="A0A1H0ZNF6"/>
<protein>
    <submittedName>
        <fullName evidence="1">Uncharacterized protein</fullName>
    </submittedName>
</protein>
<dbReference type="Proteomes" id="UP000199365">
    <property type="component" value="Unassembled WGS sequence"/>
</dbReference>
<organism evidence="1 2">
    <name type="scientific">Paraburkholderia tuberum</name>
    <dbReference type="NCBI Taxonomy" id="157910"/>
    <lineage>
        <taxon>Bacteria</taxon>
        <taxon>Pseudomonadati</taxon>
        <taxon>Pseudomonadota</taxon>
        <taxon>Betaproteobacteria</taxon>
        <taxon>Burkholderiales</taxon>
        <taxon>Burkholderiaceae</taxon>
        <taxon>Paraburkholderia</taxon>
    </lineage>
</organism>
<evidence type="ECO:0000313" key="2">
    <source>
        <dbReference type="Proteomes" id="UP000199365"/>
    </source>
</evidence>
<reference evidence="2" key="1">
    <citation type="submission" date="2016-10" db="EMBL/GenBank/DDBJ databases">
        <authorList>
            <person name="Varghese N."/>
            <person name="Submissions S."/>
        </authorList>
    </citation>
    <scope>NUCLEOTIDE SEQUENCE [LARGE SCALE GENOMIC DNA]</scope>
    <source>
        <strain evidence="2">DUS833</strain>
    </source>
</reference>
<dbReference type="RefSeq" id="WP_143037103.1">
    <property type="nucleotide sequence ID" value="NZ_FNKX01000001.1"/>
</dbReference>
<dbReference type="EMBL" id="FNKX01000001">
    <property type="protein sequence ID" value="SDQ29065.1"/>
    <property type="molecule type" value="Genomic_DNA"/>
</dbReference>
<name>A0A1H0ZNF6_9BURK</name>
<evidence type="ECO:0000313" key="1">
    <source>
        <dbReference type="EMBL" id="SDQ29065.1"/>
    </source>
</evidence>